<name>A0A4R0RVW4_9APHY</name>
<dbReference type="InterPro" id="IPR036047">
    <property type="entry name" value="F-box-like_dom_sf"/>
</dbReference>
<dbReference type="Proteomes" id="UP000292702">
    <property type="component" value="Unassembled WGS sequence"/>
</dbReference>
<dbReference type="EMBL" id="RWJN01000007">
    <property type="protein sequence ID" value="TCD71342.1"/>
    <property type="molecule type" value="Genomic_DNA"/>
</dbReference>
<evidence type="ECO:0000313" key="2">
    <source>
        <dbReference type="EMBL" id="TCD71342.1"/>
    </source>
</evidence>
<keyword evidence="3" id="KW-1185">Reference proteome</keyword>
<feature type="domain" description="F-box" evidence="1">
    <location>
        <begin position="1"/>
        <end position="45"/>
    </location>
</feature>
<gene>
    <name evidence="2" type="ORF">EIP91_011113</name>
</gene>
<dbReference type="SUPFAM" id="SSF81383">
    <property type="entry name" value="F-box domain"/>
    <property type="match status" value="1"/>
</dbReference>
<reference evidence="2 3" key="1">
    <citation type="submission" date="2018-11" db="EMBL/GenBank/DDBJ databases">
        <title>Genome assembly of Steccherinum ochraceum LE-BIN_3174, the white-rot fungus of the Steccherinaceae family (The Residual Polyporoid clade, Polyporales, Basidiomycota).</title>
        <authorList>
            <person name="Fedorova T.V."/>
            <person name="Glazunova O.A."/>
            <person name="Landesman E.O."/>
            <person name="Moiseenko K.V."/>
            <person name="Psurtseva N.V."/>
            <person name="Savinova O.S."/>
            <person name="Shakhova N.V."/>
            <person name="Tyazhelova T.V."/>
            <person name="Vasina D.V."/>
        </authorList>
    </citation>
    <scope>NUCLEOTIDE SEQUENCE [LARGE SCALE GENOMIC DNA]</scope>
    <source>
        <strain evidence="2 3">LE-BIN_3174</strain>
    </source>
</reference>
<organism evidence="2 3">
    <name type="scientific">Steccherinum ochraceum</name>
    <dbReference type="NCBI Taxonomy" id="92696"/>
    <lineage>
        <taxon>Eukaryota</taxon>
        <taxon>Fungi</taxon>
        <taxon>Dikarya</taxon>
        <taxon>Basidiomycota</taxon>
        <taxon>Agaricomycotina</taxon>
        <taxon>Agaricomycetes</taxon>
        <taxon>Polyporales</taxon>
        <taxon>Steccherinaceae</taxon>
        <taxon>Steccherinum</taxon>
    </lineage>
</organism>
<dbReference type="AlphaFoldDB" id="A0A4R0RVW4"/>
<dbReference type="InterPro" id="IPR001810">
    <property type="entry name" value="F-box_dom"/>
</dbReference>
<evidence type="ECO:0000313" key="3">
    <source>
        <dbReference type="Proteomes" id="UP000292702"/>
    </source>
</evidence>
<dbReference type="STRING" id="92696.A0A4R0RVW4"/>
<evidence type="ECO:0000259" key="1">
    <source>
        <dbReference type="PROSITE" id="PS50181"/>
    </source>
</evidence>
<dbReference type="Pfam" id="PF12937">
    <property type="entry name" value="F-box-like"/>
    <property type="match status" value="1"/>
</dbReference>
<protein>
    <recommendedName>
        <fullName evidence="1">F-box domain-containing protein</fullName>
    </recommendedName>
</protein>
<sequence>MAFATLPPELLDAIFDPLPAIDLAALAATCSSFTGSADRHLYRHVALASHARNLGAVSTLAAHPRLSSLVRTFSLDVDDADSASQEFYALLYRALWCMEGLTSLELNVGINESWLLKDASCGHSAKIFPHLQHFASSLIFDHNVVSFLLRTPSLLSLQLSTSVSPSDVSAMGLPTEAIPKLNSYTGPASLLRHLSPRPLTTLLLSDDLTLEDVQYLSSSPPPALRAPCQSASCGENCCAMPPTSVQVLSVITSAPPASMIEALAKTCPHLSCLRVMTTCAFWEAPDLSFYTRIAQTLSTLPALTAFELSGMHWESRPKSPVTGVLEVGEKEWVSPPVTPRIVDVEFQEDHQDQDFGLNEAFLDWSY</sequence>
<dbReference type="OrthoDB" id="613763at2759"/>
<comment type="caution">
    <text evidence="2">The sequence shown here is derived from an EMBL/GenBank/DDBJ whole genome shotgun (WGS) entry which is preliminary data.</text>
</comment>
<accession>A0A4R0RVW4</accession>
<dbReference type="PROSITE" id="PS50181">
    <property type="entry name" value="FBOX"/>
    <property type="match status" value="1"/>
</dbReference>
<proteinExistence type="predicted"/>